<dbReference type="OrthoDB" id="9789813at2"/>
<feature type="region of interest" description="Disordered" evidence="1">
    <location>
        <begin position="118"/>
        <end position="142"/>
    </location>
</feature>
<reference evidence="2 5" key="2">
    <citation type="journal article" date="2019" name="Nat. Med.">
        <title>A library of human gut bacterial isolates paired with longitudinal multiomics data enables mechanistic microbiome research.</title>
        <authorList>
            <person name="Poyet M."/>
            <person name="Groussin M."/>
            <person name="Gibbons S.M."/>
            <person name="Avila-Pacheco J."/>
            <person name="Jiang X."/>
            <person name="Kearney S.M."/>
            <person name="Perrotta A.R."/>
            <person name="Berdy B."/>
            <person name="Zhao S."/>
            <person name="Lieberman T.D."/>
            <person name="Swanson P.K."/>
            <person name="Smith M."/>
            <person name="Roesemann S."/>
            <person name="Alexander J.E."/>
            <person name="Rich S.A."/>
            <person name="Livny J."/>
            <person name="Vlamakis H."/>
            <person name="Clish C."/>
            <person name="Bullock K."/>
            <person name="Deik A."/>
            <person name="Scott J."/>
            <person name="Pierce K.A."/>
            <person name="Xavier R.J."/>
            <person name="Alm E.J."/>
        </authorList>
    </citation>
    <scope>NUCLEOTIDE SEQUENCE [LARGE SCALE GENOMIC DNA]</scope>
    <source>
        <strain evidence="2 5">BIOML-A1</strain>
    </source>
</reference>
<dbReference type="Proteomes" id="UP000461506">
    <property type="component" value="Unassembled WGS sequence"/>
</dbReference>
<evidence type="ECO:0000313" key="5">
    <source>
        <dbReference type="Proteomes" id="UP000461506"/>
    </source>
</evidence>
<dbReference type="PANTHER" id="PTHR35145">
    <property type="entry name" value="CYTOPLASMIC PROTEIN-RELATED"/>
    <property type="match status" value="1"/>
</dbReference>
<accession>A0A2A7BA94</accession>
<evidence type="ECO:0000256" key="1">
    <source>
        <dbReference type="SAM" id="MobiDB-lite"/>
    </source>
</evidence>
<dbReference type="GO" id="GO:0003677">
    <property type="term" value="F:DNA binding"/>
    <property type="evidence" value="ECO:0007669"/>
    <property type="project" value="UniProtKB-KW"/>
</dbReference>
<dbReference type="InterPro" id="IPR038056">
    <property type="entry name" value="YjbR-like_sf"/>
</dbReference>
<evidence type="ECO:0000313" key="2">
    <source>
        <dbReference type="EMBL" id="MSC64041.1"/>
    </source>
</evidence>
<organism evidence="3 4">
    <name type="scientific">Faecalibacterium prausnitzii</name>
    <dbReference type="NCBI Taxonomy" id="853"/>
    <lineage>
        <taxon>Bacteria</taxon>
        <taxon>Bacillati</taxon>
        <taxon>Bacillota</taxon>
        <taxon>Clostridia</taxon>
        <taxon>Eubacteriales</taxon>
        <taxon>Oscillospiraceae</taxon>
        <taxon>Faecalibacterium</taxon>
    </lineage>
</organism>
<name>A0A2A7BA94_9FIRM</name>
<evidence type="ECO:0000313" key="4">
    <source>
        <dbReference type="Proteomes" id="UP000220904"/>
    </source>
</evidence>
<dbReference type="AlphaFoldDB" id="A0A2A7BA94"/>
<protein>
    <submittedName>
        <fullName evidence="3">MmcQ protein</fullName>
    </submittedName>
    <submittedName>
        <fullName evidence="2">MmcQ/YjbR family DNA-binding protein</fullName>
    </submittedName>
</protein>
<reference evidence="3 4" key="1">
    <citation type="journal article" date="2017" name="Front. Microbiol.">
        <title>New Insights into the Diversity of the Genus Faecalibacterium.</title>
        <authorList>
            <person name="Benevides L."/>
            <person name="Burman S."/>
            <person name="Martin R."/>
            <person name="Robert V."/>
            <person name="Thomas M."/>
            <person name="Miquel S."/>
            <person name="Chain F."/>
            <person name="Sokol H."/>
            <person name="Bermudez-Humaran L.G."/>
            <person name="Morrison M."/>
            <person name="Langella P."/>
            <person name="Azevedo V.A."/>
            <person name="Chatel J.M."/>
            <person name="Soares S."/>
        </authorList>
    </citation>
    <scope>NUCLEOTIDE SEQUENCE [LARGE SCALE GENOMIC DNA]</scope>
    <source>
        <strain evidence="3 4">AHMP21</strain>
    </source>
</reference>
<keyword evidence="2" id="KW-0238">DNA-binding</keyword>
<comment type="caution">
    <text evidence="3">The sequence shown here is derived from an EMBL/GenBank/DDBJ whole genome shotgun (WGS) entry which is preliminary data.</text>
</comment>
<evidence type="ECO:0000313" key="3">
    <source>
        <dbReference type="EMBL" id="PDX88202.1"/>
    </source>
</evidence>
<dbReference type="PANTHER" id="PTHR35145:SF1">
    <property type="entry name" value="CYTOPLASMIC PROTEIN"/>
    <property type="match status" value="1"/>
</dbReference>
<dbReference type="RefSeq" id="WP_097791181.1">
    <property type="nucleotide sequence ID" value="NZ_CP186691.1"/>
</dbReference>
<dbReference type="InterPro" id="IPR007351">
    <property type="entry name" value="YjbR"/>
</dbReference>
<dbReference type="InterPro" id="IPR058532">
    <property type="entry name" value="YjbR/MT2646/Rv2570-like"/>
</dbReference>
<feature type="compositionally biased region" description="Basic and acidic residues" evidence="1">
    <location>
        <begin position="133"/>
        <end position="142"/>
    </location>
</feature>
<gene>
    <name evidence="3" type="ORF">CHR60_00140</name>
    <name evidence="2" type="ORF">GKD95_12035</name>
</gene>
<dbReference type="Proteomes" id="UP000220904">
    <property type="component" value="Unassembled WGS sequence"/>
</dbReference>
<dbReference type="SUPFAM" id="SSF142906">
    <property type="entry name" value="YjbR-like"/>
    <property type="match status" value="1"/>
</dbReference>
<sequence length="142" mass="16137">MTRQELFTWIHQQYGTEPEYPRHDWNAVLRHNDNNKWYGVVLEVSADKLGLPEAGIVDVLNVKSDLLLIGSLRGQKGYFLAYHMNKEKWLSIQLGKPELDDAIKDLLSLSYELTAPKKRNLKSSGKNPGDSANGKEKEIDEG</sequence>
<dbReference type="EMBL" id="NOUV01000001">
    <property type="protein sequence ID" value="PDX88202.1"/>
    <property type="molecule type" value="Genomic_DNA"/>
</dbReference>
<dbReference type="Gene3D" id="3.90.1150.30">
    <property type="match status" value="1"/>
</dbReference>
<dbReference type="Pfam" id="PF04237">
    <property type="entry name" value="YjbR"/>
    <property type="match status" value="1"/>
</dbReference>
<dbReference type="EMBL" id="WKQN01000015">
    <property type="protein sequence ID" value="MSC64041.1"/>
    <property type="molecule type" value="Genomic_DNA"/>
</dbReference>
<proteinExistence type="predicted"/>